<keyword evidence="1" id="KW-0808">Transferase</keyword>
<proteinExistence type="predicted"/>
<keyword evidence="2" id="KW-1185">Reference proteome</keyword>
<accession>A0A5C0VH59</accession>
<evidence type="ECO:0000313" key="2">
    <source>
        <dbReference type="Proteomes" id="UP000323653"/>
    </source>
</evidence>
<protein>
    <submittedName>
        <fullName evidence="1">Glycosyltransferase family 4 protein</fullName>
    </submittedName>
</protein>
<dbReference type="GO" id="GO:0016740">
    <property type="term" value="F:transferase activity"/>
    <property type="evidence" value="ECO:0007669"/>
    <property type="project" value="UniProtKB-KW"/>
</dbReference>
<dbReference type="Proteomes" id="UP000323653">
    <property type="component" value="Chromosome"/>
</dbReference>
<evidence type="ECO:0000313" key="1">
    <source>
        <dbReference type="EMBL" id="QEK50324.1"/>
    </source>
</evidence>
<organism evidence="1 2">
    <name type="scientific">Pedobacter aquae</name>
    <dbReference type="NCBI Taxonomy" id="2605747"/>
    <lineage>
        <taxon>Bacteria</taxon>
        <taxon>Pseudomonadati</taxon>
        <taxon>Bacteroidota</taxon>
        <taxon>Sphingobacteriia</taxon>
        <taxon>Sphingobacteriales</taxon>
        <taxon>Sphingobacteriaceae</taxon>
        <taxon>Pedobacter</taxon>
    </lineage>
</organism>
<gene>
    <name evidence="1" type="ORF">FYC62_00565</name>
</gene>
<dbReference type="AlphaFoldDB" id="A0A5C0VH59"/>
<dbReference type="SUPFAM" id="SSF53756">
    <property type="entry name" value="UDP-Glycosyltransferase/glycogen phosphorylase"/>
    <property type="match status" value="1"/>
</dbReference>
<dbReference type="EMBL" id="CP043329">
    <property type="protein sequence ID" value="QEK50324.1"/>
    <property type="molecule type" value="Genomic_DNA"/>
</dbReference>
<dbReference type="KEGG" id="pej:FYC62_00565"/>
<dbReference type="Gene3D" id="3.40.50.2000">
    <property type="entry name" value="Glycogen Phosphorylase B"/>
    <property type="match status" value="1"/>
</dbReference>
<reference evidence="1 2" key="1">
    <citation type="submission" date="2019-08" db="EMBL/GenBank/DDBJ databases">
        <title>Pedobacter sp. nov., isolated from Han river, South Korea.</title>
        <authorList>
            <person name="Lee D.-H."/>
            <person name="Kim Y.-S."/>
            <person name="Hwang E.-M."/>
            <person name="Le Tran T.C."/>
            <person name="Cha C.-J."/>
        </authorList>
    </citation>
    <scope>NUCLEOTIDE SEQUENCE [LARGE SCALE GENOMIC DNA]</scope>
    <source>
        <strain evidence="1 2">CJ43</strain>
    </source>
</reference>
<name>A0A5C0VH59_9SPHI</name>
<dbReference type="RefSeq" id="WP_149073530.1">
    <property type="nucleotide sequence ID" value="NZ_CP043329.1"/>
</dbReference>
<sequence>MHQNIKRICLITPGHIASNPRLVKEATALDKAGYKVHIIFTQYMNYLINDDFDILKSNPNISFDYLDWTGSCIKSKVIKLLFGLIHKASLILNLNWLSNLILNRNYFWQLKSAKAYKADLYIAHNVGALSVAANAAEKTLSKYAFDAEDFHREENLSSKVLKSLIHVEDLYLPKAIYITASSPLIAQEYQRIYLRQVIPIMNVFPKIEHVVKKRIENQDKSIKLFWFSQKIGVDRGLIEVIEALGIIKNDLFELHLLGLYNKFTKETILSHVTKASLNHNKIYFYKPIPPDLIFDFAQQFDIGMATEIADVYNREICLTNKIFTYIQSGLAVIASNTVAQLNLFNDYPIDGILYQKRNSNSIAIALSTFLDENKLENSKQNNYILGQTTLNWDIEKQKFLFIINNL</sequence>